<evidence type="ECO:0000259" key="4">
    <source>
        <dbReference type="PROSITE" id="PS51077"/>
    </source>
</evidence>
<reference evidence="6 7" key="1">
    <citation type="submission" date="2018-10" db="EMBL/GenBank/DDBJ databases">
        <title>Natrarchaeobius chitinivorans gen. nov., sp. nov., and Natrarchaeobius haloalkaliphilus sp. nov., alkaliphilic, chitin-utilizing haloarchaea from hypersaline alkaline lakes.</title>
        <authorList>
            <person name="Sorokin D.Y."/>
            <person name="Elcheninov A.G."/>
            <person name="Kostrikina N.A."/>
            <person name="Bale N.J."/>
            <person name="Sinninghe Damste J.S."/>
            <person name="Khijniak T.V."/>
            <person name="Kublanov I.V."/>
            <person name="Toshchakov S.V."/>
        </authorList>
    </citation>
    <scope>NUCLEOTIDE SEQUENCE [LARGE SCALE GENOMIC DNA]</scope>
    <source>
        <strain evidence="6 7">AArcht7</strain>
    </source>
</reference>
<dbReference type="InterPro" id="IPR036388">
    <property type="entry name" value="WH-like_DNA-bd_sf"/>
</dbReference>
<dbReference type="Proteomes" id="UP000281431">
    <property type="component" value="Unassembled WGS sequence"/>
</dbReference>
<evidence type="ECO:0000259" key="5">
    <source>
        <dbReference type="PROSITE" id="PS51078"/>
    </source>
</evidence>
<organism evidence="6 7">
    <name type="scientific">Natrarchaeobius chitinivorans</name>
    <dbReference type="NCBI Taxonomy" id="1679083"/>
    <lineage>
        <taxon>Archaea</taxon>
        <taxon>Methanobacteriati</taxon>
        <taxon>Methanobacteriota</taxon>
        <taxon>Stenosarchaea group</taxon>
        <taxon>Halobacteria</taxon>
        <taxon>Halobacteriales</taxon>
        <taxon>Natrialbaceae</taxon>
        <taxon>Natrarchaeobius</taxon>
    </lineage>
</organism>
<keyword evidence="2" id="KW-0238">DNA-binding</keyword>
<dbReference type="InterPro" id="IPR050707">
    <property type="entry name" value="HTH_MetabolicPath_Reg"/>
</dbReference>
<protein>
    <submittedName>
        <fullName evidence="6">IclR family transcriptional regulator</fullName>
    </submittedName>
</protein>
<dbReference type="PANTHER" id="PTHR30136">
    <property type="entry name" value="HELIX-TURN-HELIX TRANSCRIPTIONAL REGULATOR, ICLR FAMILY"/>
    <property type="match status" value="1"/>
</dbReference>
<comment type="caution">
    <text evidence="6">The sequence shown here is derived from an EMBL/GenBank/DDBJ whole genome shotgun (WGS) entry which is preliminary data.</text>
</comment>
<evidence type="ECO:0000256" key="3">
    <source>
        <dbReference type="ARBA" id="ARBA00023163"/>
    </source>
</evidence>
<dbReference type="Pfam" id="PF01614">
    <property type="entry name" value="IclR_C"/>
    <property type="match status" value="1"/>
</dbReference>
<dbReference type="SUPFAM" id="SSF46785">
    <property type="entry name" value="Winged helix' DNA-binding domain"/>
    <property type="match status" value="1"/>
</dbReference>
<dbReference type="InterPro" id="IPR029016">
    <property type="entry name" value="GAF-like_dom_sf"/>
</dbReference>
<dbReference type="Pfam" id="PF09339">
    <property type="entry name" value="HTH_IclR"/>
    <property type="match status" value="1"/>
</dbReference>
<accession>A0A3N6N0S4</accession>
<evidence type="ECO:0000256" key="1">
    <source>
        <dbReference type="ARBA" id="ARBA00023015"/>
    </source>
</evidence>
<dbReference type="Gene3D" id="1.10.10.10">
    <property type="entry name" value="Winged helix-like DNA-binding domain superfamily/Winged helix DNA-binding domain"/>
    <property type="match status" value="1"/>
</dbReference>
<dbReference type="SUPFAM" id="SSF55781">
    <property type="entry name" value="GAF domain-like"/>
    <property type="match status" value="1"/>
</dbReference>
<evidence type="ECO:0000313" key="7">
    <source>
        <dbReference type="Proteomes" id="UP000281431"/>
    </source>
</evidence>
<dbReference type="PROSITE" id="PS51078">
    <property type="entry name" value="ICLR_ED"/>
    <property type="match status" value="1"/>
</dbReference>
<keyword evidence="7" id="KW-1185">Reference proteome</keyword>
<dbReference type="GO" id="GO:0003677">
    <property type="term" value="F:DNA binding"/>
    <property type="evidence" value="ECO:0007669"/>
    <property type="project" value="UniProtKB-KW"/>
</dbReference>
<gene>
    <name evidence="6" type="ORF">EA472_03790</name>
</gene>
<evidence type="ECO:0000256" key="2">
    <source>
        <dbReference type="ARBA" id="ARBA00023125"/>
    </source>
</evidence>
<dbReference type="InterPro" id="IPR036390">
    <property type="entry name" value="WH_DNA-bd_sf"/>
</dbReference>
<sequence length="270" mass="29633">MTERTVTGMSANSDDGRRRIKSVDKAFLIIQALREQGNAGAGVTTVADAVGMSKGSAHTYLNTLKQHGVVTEQNGRYRLGLQLLELGEYAKRQNLVYQCAQDPVDEIATRTGELARLVVKEQGYGVYLYKAEGDNAIETTIQPGQREYLHCTSQGKAILAHLSESEVREIVDERGLPARTEDTITDIDELLDELEEIRERGVAFSRSESTRGMRCVASPVHAPDGSVVAAIGVCGPMSRLQGDRFTEEIPDIVRNAANIVEINIQMNRNS</sequence>
<dbReference type="Gene3D" id="3.30.450.40">
    <property type="match status" value="1"/>
</dbReference>
<dbReference type="SMART" id="SM00346">
    <property type="entry name" value="HTH_ICLR"/>
    <property type="match status" value="1"/>
</dbReference>
<name>A0A3N6N0S4_NATCH</name>
<keyword evidence="3" id="KW-0804">Transcription</keyword>
<feature type="domain" description="IclR-ED" evidence="5">
    <location>
        <begin position="82"/>
        <end position="266"/>
    </location>
</feature>
<dbReference type="PROSITE" id="PS51077">
    <property type="entry name" value="HTH_ICLR"/>
    <property type="match status" value="1"/>
</dbReference>
<dbReference type="OrthoDB" id="14763at2157"/>
<evidence type="ECO:0000313" key="6">
    <source>
        <dbReference type="EMBL" id="RQH02432.1"/>
    </source>
</evidence>
<dbReference type="PANTHER" id="PTHR30136:SF35">
    <property type="entry name" value="HTH-TYPE TRANSCRIPTIONAL REGULATOR RV1719"/>
    <property type="match status" value="1"/>
</dbReference>
<dbReference type="AlphaFoldDB" id="A0A3N6N0S4"/>
<feature type="domain" description="HTH iclR-type" evidence="4">
    <location>
        <begin position="20"/>
        <end position="81"/>
    </location>
</feature>
<keyword evidence="1" id="KW-0805">Transcription regulation</keyword>
<dbReference type="InterPro" id="IPR014757">
    <property type="entry name" value="Tscrpt_reg_IclR_C"/>
</dbReference>
<proteinExistence type="predicted"/>
<dbReference type="InterPro" id="IPR005471">
    <property type="entry name" value="Tscrpt_reg_IclR_N"/>
</dbReference>
<dbReference type="GO" id="GO:0045892">
    <property type="term" value="P:negative regulation of DNA-templated transcription"/>
    <property type="evidence" value="ECO:0007669"/>
    <property type="project" value="TreeGrafter"/>
</dbReference>
<dbReference type="GO" id="GO:0003700">
    <property type="term" value="F:DNA-binding transcription factor activity"/>
    <property type="evidence" value="ECO:0007669"/>
    <property type="project" value="TreeGrafter"/>
</dbReference>
<dbReference type="EMBL" id="REFZ01000002">
    <property type="protein sequence ID" value="RQH02432.1"/>
    <property type="molecule type" value="Genomic_DNA"/>
</dbReference>